<reference evidence="1 2" key="1">
    <citation type="submission" date="2014-07" db="EMBL/GenBank/DDBJ databases">
        <authorList>
            <person name="Urmite Genomes Urmite Genomes"/>
        </authorList>
    </citation>
    <scope>NUCLEOTIDE SEQUENCE [LARGE SCALE GENOMIC DNA]</scope>
    <source>
        <strain evidence="1 2">13MG44_air</strain>
    </source>
</reference>
<dbReference type="GO" id="GO:0016787">
    <property type="term" value="F:hydrolase activity"/>
    <property type="evidence" value="ECO:0007669"/>
    <property type="project" value="UniProtKB-KW"/>
</dbReference>
<keyword evidence="1" id="KW-0378">Hydrolase</keyword>
<name>A0A078LZ23_9STAP</name>
<dbReference type="HOGENOM" id="CLU_078400_0_0_9"/>
<dbReference type="Gene3D" id="3.60.21.10">
    <property type="match status" value="1"/>
</dbReference>
<dbReference type="OrthoDB" id="9775118at2"/>
<gene>
    <name evidence="1" type="ORF">BN1048_00347</name>
</gene>
<dbReference type="AlphaFoldDB" id="A0A078LZ23"/>
<dbReference type="RefSeq" id="WP_035807768.1">
    <property type="nucleotide sequence ID" value="NZ_CCSE01000001.1"/>
</dbReference>
<accession>A0A078LZ23</accession>
<keyword evidence="2" id="KW-1185">Reference proteome</keyword>
<dbReference type="STRING" id="1461582.BN1048_00347"/>
<dbReference type="InterPro" id="IPR029052">
    <property type="entry name" value="Metallo-depent_PP-like"/>
</dbReference>
<dbReference type="Proteomes" id="UP000044136">
    <property type="component" value="Unassembled WGS sequence"/>
</dbReference>
<sequence>MVSEFFNVKLYITQHMNEQLGKKEGVTFSKISSAVNSMNIKEYERPIFCDLGGAVGKAVNTRGPQNPYVMSMNHLRYKFATLNVNDLKNIGAASKAMRTSYFPWITTNIVQKFTNEPFYGQPYKIFNVNKMKLAVVGGYGGPAEEKTEQISSVNLTASLKKWIRFMHGKENPDYVIVFVSDFTQDEKEIEELKNSLEGVGIVITGSEYTGDYEEQTMSFTTTRIHGEKVPLYHHVHNGHIMELDIRFKTRVNTFEYLGHSMAIRDKEFSKVAEDIEYLDLIHRYL</sequence>
<dbReference type="EMBL" id="CCSE01000001">
    <property type="protein sequence ID" value="CDZ99220.1"/>
    <property type="molecule type" value="Genomic_DNA"/>
</dbReference>
<dbReference type="SUPFAM" id="SSF56300">
    <property type="entry name" value="Metallo-dependent phosphatases"/>
    <property type="match status" value="1"/>
</dbReference>
<evidence type="ECO:0000313" key="1">
    <source>
        <dbReference type="EMBL" id="CDZ99220.1"/>
    </source>
</evidence>
<evidence type="ECO:0000313" key="2">
    <source>
        <dbReference type="Proteomes" id="UP000044136"/>
    </source>
</evidence>
<proteinExistence type="predicted"/>
<organism evidence="1 2">
    <name type="scientific">Jeotgalicoccus saudimassiliensis</name>
    <dbReference type="NCBI Taxonomy" id="1461582"/>
    <lineage>
        <taxon>Bacteria</taxon>
        <taxon>Bacillati</taxon>
        <taxon>Bacillota</taxon>
        <taxon>Bacilli</taxon>
        <taxon>Bacillales</taxon>
        <taxon>Staphylococcaceae</taxon>
        <taxon>Jeotgalicoccus</taxon>
    </lineage>
</organism>
<dbReference type="eggNOG" id="COG0737">
    <property type="taxonomic scope" value="Bacteria"/>
</dbReference>
<protein>
    <submittedName>
        <fullName evidence="1">Bifunctional UDP-sugar hydrolase/5'-nucleotidase periplasmic</fullName>
    </submittedName>
</protein>